<dbReference type="PROSITE" id="PS51643">
    <property type="entry name" value="HD_CAS3"/>
    <property type="match status" value="1"/>
</dbReference>
<dbReference type="GO" id="GO:0003676">
    <property type="term" value="F:nucleic acid binding"/>
    <property type="evidence" value="ECO:0007669"/>
    <property type="project" value="InterPro"/>
</dbReference>
<keyword evidence="9" id="KW-0051">Antiviral defense</keyword>
<dbReference type="GO" id="GO:0004386">
    <property type="term" value="F:helicase activity"/>
    <property type="evidence" value="ECO:0007669"/>
    <property type="project" value="UniProtKB-KW"/>
</dbReference>
<protein>
    <submittedName>
        <fullName evidence="12">CRISPR-associated helicase Cas3</fullName>
    </submittedName>
</protein>
<evidence type="ECO:0000256" key="3">
    <source>
        <dbReference type="ARBA" id="ARBA00022722"/>
    </source>
</evidence>
<dbReference type="NCBIfam" id="TIGR01596">
    <property type="entry name" value="cas3_HD"/>
    <property type="match status" value="1"/>
</dbReference>
<evidence type="ECO:0000259" key="11">
    <source>
        <dbReference type="PROSITE" id="PS51643"/>
    </source>
</evidence>
<proteinExistence type="inferred from homology"/>
<keyword evidence="5" id="KW-0547">Nucleotide-binding</keyword>
<feature type="domain" description="Helicase ATP-binding" evidence="10">
    <location>
        <begin position="365"/>
        <end position="556"/>
    </location>
</feature>
<dbReference type="Gene3D" id="3.40.50.300">
    <property type="entry name" value="P-loop containing nucleotide triphosphate hydrolases"/>
    <property type="match status" value="2"/>
</dbReference>
<dbReference type="GO" id="GO:0051607">
    <property type="term" value="P:defense response to virus"/>
    <property type="evidence" value="ECO:0007669"/>
    <property type="project" value="UniProtKB-KW"/>
</dbReference>
<dbReference type="Pfam" id="PF22590">
    <property type="entry name" value="Cas3-like_C_2"/>
    <property type="match status" value="1"/>
</dbReference>
<dbReference type="CDD" id="cd09641">
    <property type="entry name" value="Cas3''_I"/>
    <property type="match status" value="1"/>
</dbReference>
<evidence type="ECO:0000256" key="2">
    <source>
        <dbReference type="ARBA" id="ARBA00009046"/>
    </source>
</evidence>
<evidence type="ECO:0000256" key="6">
    <source>
        <dbReference type="ARBA" id="ARBA00022801"/>
    </source>
</evidence>
<dbReference type="InterPro" id="IPR006483">
    <property type="entry name" value="CRISPR-assoc_Cas3_HD"/>
</dbReference>
<dbReference type="InterPro" id="IPR014001">
    <property type="entry name" value="Helicase_ATP-bd"/>
</dbReference>
<dbReference type="InterPro" id="IPR038257">
    <property type="entry name" value="CRISPR-assoc_Cas3_HD_sf"/>
</dbReference>
<keyword evidence="8" id="KW-0067">ATP-binding</keyword>
<dbReference type="Gene3D" id="1.10.3210.30">
    <property type="match status" value="1"/>
</dbReference>
<evidence type="ECO:0000256" key="1">
    <source>
        <dbReference type="ARBA" id="ARBA00006847"/>
    </source>
</evidence>
<dbReference type="GO" id="GO:0016787">
    <property type="term" value="F:hydrolase activity"/>
    <property type="evidence" value="ECO:0007669"/>
    <property type="project" value="UniProtKB-KW"/>
</dbReference>
<reference evidence="12" key="1">
    <citation type="journal article" date="2022" name="Nat. Microbiol.">
        <title>Unique mobile elements and scalable gene flow at the prokaryote-eukaryote boundary revealed by circularized Asgard archaea genomes.</title>
        <authorList>
            <person name="Wu F."/>
            <person name="Speth D.R."/>
            <person name="Philosof A."/>
            <person name="Cremiere A."/>
            <person name="Narayanan A."/>
            <person name="Barco R.A."/>
            <person name="Connon S.A."/>
            <person name="Amend J.P."/>
            <person name="Antoshechkin I.A."/>
            <person name="Orphan V.J."/>
        </authorList>
    </citation>
    <scope>NUCLEOTIDE SEQUENCE</scope>
    <source>
        <strain evidence="12">PM71</strain>
    </source>
</reference>
<dbReference type="GO" id="GO:0046872">
    <property type="term" value="F:metal ion binding"/>
    <property type="evidence" value="ECO:0007669"/>
    <property type="project" value="UniProtKB-KW"/>
</dbReference>
<feature type="domain" description="HD Cas3-type" evidence="11">
    <location>
        <begin position="38"/>
        <end position="288"/>
    </location>
</feature>
<dbReference type="InterPro" id="IPR011545">
    <property type="entry name" value="DEAD/DEAH_box_helicase_dom"/>
</dbReference>
<dbReference type="GO" id="GO:0004518">
    <property type="term" value="F:nuclease activity"/>
    <property type="evidence" value="ECO:0007669"/>
    <property type="project" value="UniProtKB-KW"/>
</dbReference>
<dbReference type="InterPro" id="IPR027417">
    <property type="entry name" value="P-loop_NTPase"/>
</dbReference>
<sequence length="934" mass="110669">MEKQFSCSNILGEYSYDKFLVEEFSKLVESSIKAHMSPTGEVESLSQHSELTLKIFERIIKEYKLKDIFNNMITKIYNALNIDQDILSLNKFGDFIKTNIARIIYFHDFGKINPNYQRKVLKLNLSFQQLDQKIKETVENFFGNSKNHSEFGQIFLDYFNIQEIFNIMKGIQQKKGEKKEKKILLLTFQLFFLSLVLNSSVNRHHSRLKNIEEYLEEREKKLLEERNINFIKKCTLIEISDDNLSLFRRYCNNSKIRKFTLEKLQDGNTLFHFYKLIFSLLISADSYATASFVNNWDISELEFNLIDEKCKKNLVSNFFKNKIFNQQIKDKTLVDKLLKKNINFIEDINELRTRILIECSSILEKELNKAKRIFFFRSPTGSGKTNTSIKLALDILNNQHTKNLQRINYVFPFINIIEQNAKVIKETLSSENEHISISEIYSLIEWDFTMEEFEETKILLNQMFLNNQINIISSVNFIETFFRNSRKANIKLHNFVNSIIIMDEVQSIPVNLWNAFINLIGELAENYNMYFILMSATLPDLSLFLDNEQKNKCSVLLKNSDMYFQSKLFLRNTLNFYIKEIASLDFFIEKIYENCCKRRKKKILCVTNTIQNSINIFQHLKNNLDKKNFELLLLNSTILPDRRKEIIQLMNQETHERNVVLVSTQSVEAGVDIDCDFGFREYAILDSIEQIAGRINRENKRSKEESILYVYNMDSAEMIYGVDTRFKVQENRKEELEEFIKEKRFAEFYRYTIEYKKKEESEYGITISQIIEPMNYLRFKELGKIRVINSDTISIFLPISLKINPSLLPESEKEFLEKNEIVEDSNICGEKVWKKFLQITCNNQNKNERYIEIKKLQKYLNKFTVSLSNRYVQIDSKSRLLIHLIKEKVRTGEFEELGGYIKVNKEFLNLIKFSYEEGLDIRKLNEVFDQSFII</sequence>
<comment type="similarity">
    <text evidence="2">In the central section; belongs to the CRISPR-associated helicase Cas3 family.</text>
</comment>
<evidence type="ECO:0000256" key="5">
    <source>
        <dbReference type="ARBA" id="ARBA00022741"/>
    </source>
</evidence>
<dbReference type="InterPro" id="IPR001650">
    <property type="entry name" value="Helicase_C-like"/>
</dbReference>
<evidence type="ECO:0000256" key="4">
    <source>
        <dbReference type="ARBA" id="ARBA00022723"/>
    </source>
</evidence>
<dbReference type="NCBIfam" id="TIGR01587">
    <property type="entry name" value="cas3_core"/>
    <property type="match status" value="1"/>
</dbReference>
<dbReference type="SUPFAM" id="SSF52540">
    <property type="entry name" value="P-loop containing nucleoside triphosphate hydrolases"/>
    <property type="match status" value="1"/>
</dbReference>
<dbReference type="SMART" id="SM00487">
    <property type="entry name" value="DEXDc"/>
    <property type="match status" value="1"/>
</dbReference>
<accession>A0A9Y1BL63</accession>
<dbReference type="AlphaFoldDB" id="A0A9Y1BL63"/>
<keyword evidence="7" id="KW-0347">Helicase</keyword>
<evidence type="ECO:0000256" key="9">
    <source>
        <dbReference type="ARBA" id="ARBA00023118"/>
    </source>
</evidence>
<keyword evidence="6" id="KW-0378">Hydrolase</keyword>
<dbReference type="Pfam" id="PF00270">
    <property type="entry name" value="DEAD"/>
    <property type="match status" value="1"/>
</dbReference>
<evidence type="ECO:0000256" key="7">
    <source>
        <dbReference type="ARBA" id="ARBA00022806"/>
    </source>
</evidence>
<evidence type="ECO:0000256" key="8">
    <source>
        <dbReference type="ARBA" id="ARBA00022840"/>
    </source>
</evidence>
<dbReference type="InterPro" id="IPR006474">
    <property type="entry name" value="Helicase_Cas3_CRISPR-ass_core"/>
</dbReference>
<organism evidence="12">
    <name type="scientific">Candidatus Heimdallarchaeum aukensis</name>
    <dbReference type="NCBI Taxonomy" id="2876573"/>
    <lineage>
        <taxon>Archaea</taxon>
        <taxon>Promethearchaeati</taxon>
        <taxon>Candidatus Heimdallarchaeota</taxon>
        <taxon>Candidatus Heimdallarchaeia (ex Rinke et al. 2021) (nom. nud.)</taxon>
        <taxon>Candidatus Heimdallarchaeales</taxon>
        <taxon>Candidatus Heimdallarchaeaceae</taxon>
        <taxon>Candidatus Heimdallarchaeum</taxon>
    </lineage>
</organism>
<dbReference type="EMBL" id="CP084166">
    <property type="protein sequence ID" value="UJG40745.1"/>
    <property type="molecule type" value="Genomic_DNA"/>
</dbReference>
<evidence type="ECO:0000313" key="12">
    <source>
        <dbReference type="EMBL" id="UJG40745.1"/>
    </source>
</evidence>
<name>A0A9Y1BL63_9ARCH</name>
<dbReference type="GO" id="GO:0005524">
    <property type="term" value="F:ATP binding"/>
    <property type="evidence" value="ECO:0007669"/>
    <property type="project" value="UniProtKB-KW"/>
</dbReference>
<dbReference type="PROSITE" id="PS51192">
    <property type="entry name" value="HELICASE_ATP_BIND_1"/>
    <property type="match status" value="1"/>
</dbReference>
<keyword evidence="4" id="KW-0479">Metal-binding</keyword>
<dbReference type="InterPro" id="IPR054712">
    <property type="entry name" value="Cas3-like_dom"/>
</dbReference>
<gene>
    <name evidence="12" type="primary">cas3</name>
    <name evidence="12" type="ORF">K9W45_13030</name>
</gene>
<evidence type="ECO:0000259" key="10">
    <source>
        <dbReference type="PROSITE" id="PS51192"/>
    </source>
</evidence>
<dbReference type="SMART" id="SM00490">
    <property type="entry name" value="HELICc"/>
    <property type="match status" value="1"/>
</dbReference>
<keyword evidence="3" id="KW-0540">Nuclease</keyword>
<dbReference type="Proteomes" id="UP001201020">
    <property type="component" value="Chromosome"/>
</dbReference>
<comment type="similarity">
    <text evidence="1">In the N-terminal section; belongs to the CRISPR-associated nuclease Cas3-HD family.</text>
</comment>
<dbReference type="GO" id="GO:0140097">
    <property type="term" value="F:catalytic activity, acting on DNA"/>
    <property type="evidence" value="ECO:0007669"/>
    <property type="project" value="UniProtKB-ARBA"/>
</dbReference>